<dbReference type="GO" id="GO:0042391">
    <property type="term" value="P:regulation of membrane potential"/>
    <property type="evidence" value="ECO:0007669"/>
    <property type="project" value="TreeGrafter"/>
</dbReference>
<dbReference type="Proteomes" id="UP001190700">
    <property type="component" value="Unassembled WGS sequence"/>
</dbReference>
<accession>A0AAE0G1B5</accession>
<evidence type="ECO:0000256" key="6">
    <source>
        <dbReference type="ARBA" id="ARBA00022882"/>
    </source>
</evidence>
<gene>
    <name evidence="16" type="ORF">CYMTET_21796</name>
</gene>
<reference evidence="16 17" key="1">
    <citation type="journal article" date="2015" name="Genome Biol. Evol.">
        <title>Comparative Genomics of a Bacterivorous Green Alga Reveals Evolutionary Causalities and Consequences of Phago-Mixotrophic Mode of Nutrition.</title>
        <authorList>
            <person name="Burns J.A."/>
            <person name="Paasch A."/>
            <person name="Narechania A."/>
            <person name="Kim E."/>
        </authorList>
    </citation>
    <scope>NUCLEOTIDE SEQUENCE [LARGE SCALE GENOMIC DNA]</scope>
    <source>
        <strain evidence="16 17">PLY_AMNH</strain>
    </source>
</reference>
<evidence type="ECO:0000256" key="7">
    <source>
        <dbReference type="ARBA" id="ARBA00022958"/>
    </source>
</evidence>
<dbReference type="InterPro" id="IPR014710">
    <property type="entry name" value="RmlC-like_jellyroll"/>
</dbReference>
<evidence type="ECO:0000256" key="14">
    <source>
        <dbReference type="SAM" id="Phobius"/>
    </source>
</evidence>
<keyword evidence="17" id="KW-1185">Reference proteome</keyword>
<dbReference type="InterPro" id="IPR000595">
    <property type="entry name" value="cNMP-bd_dom"/>
</dbReference>
<comment type="subcellular location">
    <subcellularLocation>
        <location evidence="1">Membrane</location>
        <topology evidence="1">Multi-pass membrane protein</topology>
    </subcellularLocation>
</comment>
<dbReference type="PANTHER" id="PTHR10217">
    <property type="entry name" value="VOLTAGE AND LIGAND GATED POTASSIUM CHANNEL"/>
    <property type="match status" value="1"/>
</dbReference>
<feature type="transmembrane region" description="Helical" evidence="14">
    <location>
        <begin position="734"/>
        <end position="758"/>
    </location>
</feature>
<evidence type="ECO:0000256" key="1">
    <source>
        <dbReference type="ARBA" id="ARBA00004141"/>
    </source>
</evidence>
<evidence type="ECO:0000256" key="13">
    <source>
        <dbReference type="SAM" id="MobiDB-lite"/>
    </source>
</evidence>
<feature type="compositionally biased region" description="Basic and acidic residues" evidence="13">
    <location>
        <begin position="304"/>
        <end position="323"/>
    </location>
</feature>
<evidence type="ECO:0000256" key="8">
    <source>
        <dbReference type="ARBA" id="ARBA00022989"/>
    </source>
</evidence>
<dbReference type="Gene3D" id="1.10.287.630">
    <property type="entry name" value="Helix hairpin bin"/>
    <property type="match status" value="1"/>
</dbReference>
<dbReference type="Pfam" id="PF00520">
    <property type="entry name" value="Ion_trans"/>
    <property type="match status" value="1"/>
</dbReference>
<dbReference type="InterPro" id="IPR018490">
    <property type="entry name" value="cNMP-bd_dom_sf"/>
</dbReference>
<dbReference type="InterPro" id="IPR050818">
    <property type="entry name" value="KCNH_animal-type"/>
</dbReference>
<protein>
    <recommendedName>
        <fullName evidence="15">Cyclic nucleotide-binding domain-containing protein</fullName>
    </recommendedName>
</protein>
<evidence type="ECO:0000256" key="10">
    <source>
        <dbReference type="ARBA" id="ARBA00023136"/>
    </source>
</evidence>
<dbReference type="PRINTS" id="PR01463">
    <property type="entry name" value="EAGCHANLFMLY"/>
</dbReference>
<feature type="transmembrane region" description="Helical" evidence="14">
    <location>
        <begin position="663"/>
        <end position="684"/>
    </location>
</feature>
<evidence type="ECO:0000256" key="5">
    <source>
        <dbReference type="ARBA" id="ARBA00022826"/>
    </source>
</evidence>
<keyword evidence="10 14" id="KW-0472">Membrane</keyword>
<dbReference type="GO" id="GO:0005249">
    <property type="term" value="F:voltage-gated potassium channel activity"/>
    <property type="evidence" value="ECO:0007669"/>
    <property type="project" value="InterPro"/>
</dbReference>
<dbReference type="InterPro" id="IPR003938">
    <property type="entry name" value="K_chnl_volt-dep_EAG/ELK/ERG"/>
</dbReference>
<dbReference type="Pfam" id="PF00027">
    <property type="entry name" value="cNMP_binding"/>
    <property type="match status" value="1"/>
</dbReference>
<dbReference type="SUPFAM" id="SSF51206">
    <property type="entry name" value="cAMP-binding domain-like"/>
    <property type="match status" value="1"/>
</dbReference>
<feature type="region of interest" description="Disordered" evidence="13">
    <location>
        <begin position="218"/>
        <end position="251"/>
    </location>
</feature>
<sequence length="980" mass="109639">MATASSIEMQCEMLEDKIFGIIDQEMKAMRERLQISIHSLVRSTSQASSISAACPGALRCSQTWRLPAKSGVGNQGAACCSAPTAPDYNYTHWPQQLDDRVGQYGQLPEMLMPRELDDRTGHYGSLSETVCAKSHSELSPEARRLSHSGLLHPPTSSTSVAVCESKGDVAYIEEESASERPGLIFEPIRDGISFERDYLEASSPDSMQLITDISLKDEPYPAGRRMNDISETSTADAVATPKEKAGADQDGLAAPLGKAATIGLAGSSSSTGKLFAGEETTGFHQSNLPIETTSAWHRSSTQQDLERHLKSSESEKEASETSGRENPISGPSRTRGRWKQALASVSGLSVGRVTSLAQKAAGTSIKSPASKSPGLRWKKALNRVKIINTLTAAPTESFKTNSEKLLEYRSQLTNQEDEANDAKEEEKRISLRKSLMSVFEGGERRKVAAARFKQAGDRTIVNNRANNRARTTSEEYQAFQLQRLADRPKGVRGWWRDLRDEISVAWLIIEPHLPKSLVFQPSSTAKKYWDYLLFILLLYISYAVPYKIAFFETDEKWPIEALEWADVICDYCFALDLLINFNTAYIDNTQTVVTNRYKIAQQYIRTWFCLDLMCASTLLLQSGETELLQMGKVLRLLRLGKMVKKLTKTSEGTDGVNPRMQSIITLCLCVTMLLHVLSCATHAMRMADANYEWLDLDEETKDDGDLDHYLQAFYWTTFTMAGNSTIPVSQATSLYTICIFWTGMVLNGILMGNLLALISNSDMAQADFRMKLERVLLYMRKLEMPVGLRRRILAFMNTNHTMNNGVDTQQFLEELPRQLQQEVATYINRTVVDAVPFLTDFALPFQAALISRLVSRFYTGGTYICMESDSATEVYFLVKGEVAVWKNRKKLCTIYEGQIFGETALRDHESRSATCVAITHCHCYAIARETFHEIQELMPEEAKKFYDAALSFHQSGSKYSIAGIVQLAQRSKRLGKQKAK</sequence>
<name>A0AAE0G1B5_9CHLO</name>
<dbReference type="CDD" id="cd00038">
    <property type="entry name" value="CAP_ED"/>
    <property type="match status" value="1"/>
</dbReference>
<dbReference type="SMART" id="SM00100">
    <property type="entry name" value="cNMP"/>
    <property type="match status" value="1"/>
</dbReference>
<feature type="region of interest" description="Disordered" evidence="13">
    <location>
        <begin position="293"/>
        <end position="338"/>
    </location>
</feature>
<comment type="caution">
    <text evidence="16">The sequence shown here is derived from an EMBL/GenBank/DDBJ whole genome shotgun (WGS) entry which is preliminary data.</text>
</comment>
<dbReference type="AlphaFoldDB" id="A0AAE0G1B5"/>
<feature type="transmembrane region" description="Helical" evidence="14">
    <location>
        <begin position="528"/>
        <end position="546"/>
    </location>
</feature>
<keyword evidence="3" id="KW-0633">Potassium transport</keyword>
<evidence type="ECO:0000256" key="9">
    <source>
        <dbReference type="ARBA" id="ARBA00023065"/>
    </source>
</evidence>
<evidence type="ECO:0000256" key="4">
    <source>
        <dbReference type="ARBA" id="ARBA00022692"/>
    </source>
</evidence>
<evidence type="ECO:0000259" key="15">
    <source>
        <dbReference type="PROSITE" id="PS50042"/>
    </source>
</evidence>
<dbReference type="PROSITE" id="PS50042">
    <property type="entry name" value="CNMP_BINDING_3"/>
    <property type="match status" value="1"/>
</dbReference>
<dbReference type="InterPro" id="IPR005821">
    <property type="entry name" value="Ion_trans_dom"/>
</dbReference>
<dbReference type="EMBL" id="LGRX02010748">
    <property type="protein sequence ID" value="KAK3269774.1"/>
    <property type="molecule type" value="Genomic_DNA"/>
</dbReference>
<keyword evidence="2" id="KW-0813">Transport</keyword>
<evidence type="ECO:0000313" key="17">
    <source>
        <dbReference type="Proteomes" id="UP001190700"/>
    </source>
</evidence>
<keyword evidence="9" id="KW-0406">Ion transport</keyword>
<feature type="coiled-coil region" evidence="12">
    <location>
        <begin position="405"/>
        <end position="432"/>
    </location>
</feature>
<dbReference type="SUPFAM" id="SSF81324">
    <property type="entry name" value="Voltage-gated potassium channels"/>
    <property type="match status" value="1"/>
</dbReference>
<keyword evidence="12" id="KW-0175">Coiled coil</keyword>
<keyword evidence="4 14" id="KW-0812">Transmembrane</keyword>
<evidence type="ECO:0000256" key="12">
    <source>
        <dbReference type="SAM" id="Coils"/>
    </source>
</evidence>
<dbReference type="GO" id="GO:0005886">
    <property type="term" value="C:plasma membrane"/>
    <property type="evidence" value="ECO:0007669"/>
    <property type="project" value="TreeGrafter"/>
</dbReference>
<keyword evidence="11" id="KW-0407">Ion channel</keyword>
<dbReference type="Gene3D" id="2.60.120.10">
    <property type="entry name" value="Jelly Rolls"/>
    <property type="match status" value="1"/>
</dbReference>
<evidence type="ECO:0000313" key="16">
    <source>
        <dbReference type="EMBL" id="KAK3269774.1"/>
    </source>
</evidence>
<evidence type="ECO:0000256" key="3">
    <source>
        <dbReference type="ARBA" id="ARBA00022538"/>
    </source>
</evidence>
<feature type="domain" description="Cyclic nucleotide-binding" evidence="15">
    <location>
        <begin position="837"/>
        <end position="952"/>
    </location>
</feature>
<keyword evidence="8 14" id="KW-1133">Transmembrane helix</keyword>
<dbReference type="Gene3D" id="1.10.287.70">
    <property type="match status" value="1"/>
</dbReference>
<proteinExistence type="predicted"/>
<keyword evidence="6" id="KW-0851">Voltage-gated channel</keyword>
<feature type="compositionally biased region" description="Polar residues" evidence="13">
    <location>
        <begin position="293"/>
        <end position="303"/>
    </location>
</feature>
<evidence type="ECO:0000256" key="11">
    <source>
        <dbReference type="ARBA" id="ARBA00023303"/>
    </source>
</evidence>
<evidence type="ECO:0000256" key="2">
    <source>
        <dbReference type="ARBA" id="ARBA00022448"/>
    </source>
</evidence>
<keyword evidence="5" id="KW-0631">Potassium channel</keyword>
<dbReference type="GO" id="GO:0034702">
    <property type="term" value="C:monoatomic ion channel complex"/>
    <property type="evidence" value="ECO:0007669"/>
    <property type="project" value="UniProtKB-KW"/>
</dbReference>
<organism evidence="16 17">
    <name type="scientific">Cymbomonas tetramitiformis</name>
    <dbReference type="NCBI Taxonomy" id="36881"/>
    <lineage>
        <taxon>Eukaryota</taxon>
        <taxon>Viridiplantae</taxon>
        <taxon>Chlorophyta</taxon>
        <taxon>Pyramimonadophyceae</taxon>
        <taxon>Pyramimonadales</taxon>
        <taxon>Pyramimonadaceae</taxon>
        <taxon>Cymbomonas</taxon>
    </lineage>
</organism>
<keyword evidence="7" id="KW-0630">Potassium</keyword>
<dbReference type="PANTHER" id="PTHR10217:SF435">
    <property type="entry name" value="POTASSIUM VOLTAGE-GATED CHANNEL PROTEIN EAG"/>
    <property type="match status" value="1"/>
</dbReference>